<comment type="catalytic activity">
    <reaction evidence="9">
        <text>L-lysyl-L-lysine(out) = L-lysyl-L-lysine(in)</text>
        <dbReference type="Rhea" id="RHEA:79403"/>
        <dbReference type="ChEBI" id="CHEBI:229956"/>
    </reaction>
</comment>
<organism evidence="18 19">
    <name type="scientific">Symbiodinium microadriaticum</name>
    <name type="common">Dinoflagellate</name>
    <name type="synonym">Zooxanthella microadriatica</name>
    <dbReference type="NCBI Taxonomy" id="2951"/>
    <lineage>
        <taxon>Eukaryota</taxon>
        <taxon>Sar</taxon>
        <taxon>Alveolata</taxon>
        <taxon>Dinophyceae</taxon>
        <taxon>Suessiales</taxon>
        <taxon>Symbiodiniaceae</taxon>
        <taxon>Symbiodinium</taxon>
    </lineage>
</organism>
<comment type="catalytic activity">
    <reaction evidence="12">
        <text>L-alanyl-L-lysine(out) = L-alanyl-L-lysine(in)</text>
        <dbReference type="Rhea" id="RHEA:79415"/>
        <dbReference type="ChEBI" id="CHEBI:192470"/>
    </reaction>
</comment>
<evidence type="ECO:0000256" key="8">
    <source>
        <dbReference type="ARBA" id="ARBA00044899"/>
    </source>
</evidence>
<evidence type="ECO:0000256" key="9">
    <source>
        <dbReference type="ARBA" id="ARBA00044900"/>
    </source>
</evidence>
<evidence type="ECO:0000256" key="13">
    <source>
        <dbReference type="ARBA" id="ARBA00044924"/>
    </source>
</evidence>
<dbReference type="OMA" id="IWAPFTH"/>
<evidence type="ECO:0000256" key="11">
    <source>
        <dbReference type="ARBA" id="ARBA00044912"/>
    </source>
</evidence>
<keyword evidence="19" id="KW-1185">Reference proteome</keyword>
<comment type="catalytic activity">
    <reaction evidence="2">
        <text>L-histidyl-glycine(out) = L-histidyl-glycine(in)</text>
        <dbReference type="Rhea" id="RHEA:79395"/>
        <dbReference type="ChEBI" id="CHEBI:229957"/>
    </reaction>
</comment>
<dbReference type="Pfam" id="PF07690">
    <property type="entry name" value="MFS_1"/>
    <property type="match status" value="1"/>
</dbReference>
<evidence type="ECO:0000256" key="6">
    <source>
        <dbReference type="ARBA" id="ARBA00044893"/>
    </source>
</evidence>
<evidence type="ECO:0000256" key="1">
    <source>
        <dbReference type="ARBA" id="ARBA00044876"/>
    </source>
</evidence>
<evidence type="ECO:0000256" key="4">
    <source>
        <dbReference type="ARBA" id="ARBA00044884"/>
    </source>
</evidence>
<evidence type="ECO:0000256" key="15">
    <source>
        <dbReference type="ARBA" id="ARBA00045018"/>
    </source>
</evidence>
<dbReference type="EMBL" id="LSRX01000485">
    <property type="protein sequence ID" value="OLP95939.1"/>
    <property type="molecule type" value="Genomic_DNA"/>
</dbReference>
<evidence type="ECO:0000256" key="16">
    <source>
        <dbReference type="ARBA" id="ARBA00045709"/>
    </source>
</evidence>
<dbReference type="OrthoDB" id="424834at2759"/>
<comment type="catalytic activity">
    <reaction evidence="1">
        <text>L-lysyl-L-alanine(out) = L-lysyl-L-alanine(in)</text>
        <dbReference type="Rhea" id="RHEA:79399"/>
        <dbReference type="ChEBI" id="CHEBI:229954"/>
    </reaction>
</comment>
<evidence type="ECO:0000256" key="10">
    <source>
        <dbReference type="ARBA" id="ARBA00044903"/>
    </source>
</evidence>
<dbReference type="GO" id="GO:0022857">
    <property type="term" value="F:transmembrane transporter activity"/>
    <property type="evidence" value="ECO:0007669"/>
    <property type="project" value="InterPro"/>
</dbReference>
<comment type="catalytic activity">
    <reaction evidence="13">
        <text>L-lysyl-glycine(out) = L-lysyl-glycine(in)</text>
        <dbReference type="Rhea" id="RHEA:79407"/>
        <dbReference type="ChEBI" id="CHEBI:191202"/>
    </reaction>
</comment>
<comment type="catalytic activity">
    <reaction evidence="8">
        <text>L-arginyl-L-alpha-amino acid(out) = L-arginyl-L-alpha-amino acid(in)</text>
        <dbReference type="Rhea" id="RHEA:79371"/>
        <dbReference type="ChEBI" id="CHEBI:84315"/>
    </reaction>
</comment>
<dbReference type="SUPFAM" id="SSF103473">
    <property type="entry name" value="MFS general substrate transporter"/>
    <property type="match status" value="1"/>
</dbReference>
<comment type="catalytic activity">
    <reaction evidence="4">
        <text>L-alpha-aminoacyl-L-histidine(out) = L-alpha-aminoacyl-L-histidine(in)</text>
        <dbReference type="Rhea" id="RHEA:79375"/>
        <dbReference type="ChEBI" id="CHEBI:229967"/>
    </reaction>
</comment>
<dbReference type="Proteomes" id="UP000186817">
    <property type="component" value="Unassembled WGS sequence"/>
</dbReference>
<protein>
    <recommendedName>
        <fullName evidence="14">Lysosomal dipeptide transporter MFSD1</fullName>
    </recommendedName>
    <alternativeName>
        <fullName evidence="15">Major facilitator superfamily domain-containing protein 1</fullName>
    </alternativeName>
</protein>
<dbReference type="PANTHER" id="PTHR23512:SF12">
    <property type="entry name" value="TRANSPORTER, PUTATIVE (AFU_ORTHOLOGUE AFUA_4G00260)-RELATED"/>
    <property type="match status" value="1"/>
</dbReference>
<evidence type="ECO:0000256" key="12">
    <source>
        <dbReference type="ARBA" id="ARBA00044919"/>
    </source>
</evidence>
<comment type="catalytic activity">
    <reaction evidence="6">
        <text>L-alpha-aminoacyl-L-lysine(out) = L-alpha-aminoacyl-L-lysine(in)</text>
        <dbReference type="Rhea" id="RHEA:79383"/>
        <dbReference type="ChEBI" id="CHEBI:229966"/>
    </reaction>
</comment>
<proteinExistence type="predicted"/>
<evidence type="ECO:0000256" key="7">
    <source>
        <dbReference type="ARBA" id="ARBA00044898"/>
    </source>
</evidence>
<evidence type="ECO:0000256" key="14">
    <source>
        <dbReference type="ARBA" id="ARBA00044985"/>
    </source>
</evidence>
<comment type="catalytic activity">
    <reaction evidence="11">
        <text>L-histidyl-L-alpha-amino acid(out) = L-histidyl-L-alpha-amino acid(in)</text>
        <dbReference type="Rhea" id="RHEA:79379"/>
        <dbReference type="ChEBI" id="CHEBI:229964"/>
    </reaction>
</comment>
<dbReference type="PANTHER" id="PTHR23512">
    <property type="entry name" value="MAJOR FACILITATOR SUPERFAMILY DOMAIN-CONTAINING PROTEIN 1"/>
    <property type="match status" value="1"/>
</dbReference>
<evidence type="ECO:0000256" key="5">
    <source>
        <dbReference type="ARBA" id="ARBA00044891"/>
    </source>
</evidence>
<evidence type="ECO:0000313" key="18">
    <source>
        <dbReference type="EMBL" id="OLP95939.1"/>
    </source>
</evidence>
<gene>
    <name evidence="18" type="primary">Mfsd1</name>
    <name evidence="18" type="ORF">AK812_SmicGene21871</name>
</gene>
<name>A0A1Q9DLA6_SYMMI</name>
<comment type="catalytic activity">
    <reaction evidence="10">
        <text>L-arginyl-glycine(out) = L-arginyl-glycine(in)</text>
        <dbReference type="Rhea" id="RHEA:79391"/>
        <dbReference type="ChEBI" id="CHEBI:229955"/>
    </reaction>
</comment>
<comment type="catalytic activity">
    <reaction evidence="3">
        <text>L-alpha-aminoacyl-L-arginine(out) = L-alpha-aminoacyl-L-arginine(in)</text>
        <dbReference type="Rhea" id="RHEA:79367"/>
        <dbReference type="ChEBI" id="CHEBI:229968"/>
    </reaction>
</comment>
<dbReference type="InterPro" id="IPR052187">
    <property type="entry name" value="MFSD1"/>
</dbReference>
<dbReference type="Gene3D" id="1.20.1250.20">
    <property type="entry name" value="MFS general substrate transporter like domains"/>
    <property type="match status" value="2"/>
</dbReference>
<evidence type="ECO:0000256" key="17">
    <source>
        <dbReference type="ARBA" id="ARBA00046376"/>
    </source>
</evidence>
<comment type="caution">
    <text evidence="18">The sequence shown here is derived from an EMBL/GenBank/DDBJ whole genome shotgun (WGS) entry which is preliminary data.</text>
</comment>
<comment type="catalytic activity">
    <reaction evidence="5">
        <text>L-lysyl-L-alpha-amino acid(out) = L-lysyl-L-alpha-amino acid(in)</text>
        <dbReference type="Rhea" id="RHEA:79387"/>
        <dbReference type="ChEBI" id="CHEBI:229965"/>
    </reaction>
</comment>
<dbReference type="AlphaFoldDB" id="A0A1Q9DLA6"/>
<sequence>MLQQGSMSGWALAVLLILTLLLLCSACCGRRVAKCFVDPRRGLHKYILLSLICLFIPGPYFHDGLVQSFKGPISDTMDLSNSQFASLFVVSSLTGVLCSPGSLLISRVGRTSSAIAASFLAAIGSSVTTMGYLWKSLVLMLFGRLLFWLGLNVLLMVQTILTYDLFKGRSLNCAMTTIVLSIRLGGSMSYPMSGPLLHSLGVLDSLWFSVMLVVAAFLSTLLFGYLFQWTATARAVRPMLERRQPPSRIELALLRKVPKLVFVFLSGIAAIWGVVFPFEVIGDDMLQKEFGYSADNAGFIIALAPMISICSPAFAPLLGSSLSHKLVAFGTGMLLLVIAFLVIAVLRWIVLGILLVGLGYAVSVCASYSTLPLIIAAVAPADLQKKMESLAVGMNQAGSGTSMIVSNLTIGIIKDLASYRWACVYLAVVACCGLASVCFVFKTCPRELCDPSVETPMEDVSTVAGMDAPASLQTSQSGSALEIQDEYYRTDA</sequence>
<reference evidence="18 19" key="1">
    <citation type="submission" date="2016-02" db="EMBL/GenBank/DDBJ databases">
        <title>Genome analysis of coral dinoflagellate symbionts highlights evolutionary adaptations to a symbiotic lifestyle.</title>
        <authorList>
            <person name="Aranda M."/>
            <person name="Li Y."/>
            <person name="Liew Y.J."/>
            <person name="Baumgarten S."/>
            <person name="Simakov O."/>
            <person name="Wilson M."/>
            <person name="Piel J."/>
            <person name="Ashoor H."/>
            <person name="Bougouffa S."/>
            <person name="Bajic V.B."/>
            <person name="Ryu T."/>
            <person name="Ravasi T."/>
            <person name="Bayer T."/>
            <person name="Micklem G."/>
            <person name="Kim H."/>
            <person name="Bhak J."/>
            <person name="Lajeunesse T.C."/>
            <person name="Voolstra C.R."/>
        </authorList>
    </citation>
    <scope>NUCLEOTIDE SEQUENCE [LARGE SCALE GENOMIC DNA]</scope>
    <source>
        <strain evidence="18 19">CCMP2467</strain>
    </source>
</reference>
<evidence type="ECO:0000256" key="2">
    <source>
        <dbReference type="ARBA" id="ARBA00044878"/>
    </source>
</evidence>
<accession>A0A1Q9DLA6</accession>
<comment type="function">
    <text evidence="16">Lysosomal dipeptide uniporter that selectively exports lysine, arginine or histidine-containing dipeptides with a net positive charge from the lysosome lumen into the cytosol. Could play a role in a specific type of protein O-glycosylation indirectly regulating macrophages migration and tissue invasion. Also essential for liver homeostasis.</text>
</comment>
<dbReference type="InterPro" id="IPR011701">
    <property type="entry name" value="MFS"/>
</dbReference>
<evidence type="ECO:0000256" key="3">
    <source>
        <dbReference type="ARBA" id="ARBA00044881"/>
    </source>
</evidence>
<comment type="subunit">
    <text evidence="17">Homodimer. Interacts with lysosomal protein GLMP (via lumenal domain); the interaction starts while both proteins are still in the endoplasmic reticulum and is required for stabilization of MFSD1 in lysosomes but has no direct effect on its targeting to lysosomes or transporter activity.</text>
</comment>
<evidence type="ECO:0000313" key="19">
    <source>
        <dbReference type="Proteomes" id="UP000186817"/>
    </source>
</evidence>
<comment type="catalytic activity">
    <reaction evidence="7">
        <text>L-aspartyl-L-lysine(out) = L-aspartyl-L-lysine(in)</text>
        <dbReference type="Rhea" id="RHEA:79411"/>
        <dbReference type="ChEBI" id="CHEBI:229953"/>
    </reaction>
</comment>
<dbReference type="InterPro" id="IPR036259">
    <property type="entry name" value="MFS_trans_sf"/>
</dbReference>